<evidence type="ECO:0000256" key="3">
    <source>
        <dbReference type="ARBA" id="ARBA00022801"/>
    </source>
</evidence>
<evidence type="ECO:0000256" key="1">
    <source>
        <dbReference type="ARBA" id="ARBA00022670"/>
    </source>
</evidence>
<evidence type="ECO:0000256" key="2">
    <source>
        <dbReference type="ARBA" id="ARBA00022723"/>
    </source>
</evidence>
<evidence type="ECO:0000313" key="10">
    <source>
        <dbReference type="Proteomes" id="UP000190641"/>
    </source>
</evidence>
<keyword evidence="7" id="KW-1133">Transmembrane helix</keyword>
<dbReference type="GO" id="GO:0006508">
    <property type="term" value="P:proteolysis"/>
    <property type="evidence" value="ECO:0007669"/>
    <property type="project" value="UniProtKB-KW"/>
</dbReference>
<organism evidence="9 10">
    <name type="scientific">Bacillus cereus</name>
    <dbReference type="NCBI Taxonomy" id="1396"/>
    <lineage>
        <taxon>Bacteria</taxon>
        <taxon>Bacillati</taxon>
        <taxon>Bacillota</taxon>
        <taxon>Bacilli</taxon>
        <taxon>Bacillales</taxon>
        <taxon>Bacillaceae</taxon>
        <taxon>Bacillus</taxon>
        <taxon>Bacillus cereus group</taxon>
    </lineage>
</organism>
<evidence type="ECO:0000256" key="7">
    <source>
        <dbReference type="SAM" id="Phobius"/>
    </source>
</evidence>
<gene>
    <name evidence="9" type="ORF">BLX06_33760</name>
</gene>
<feature type="transmembrane region" description="Helical" evidence="7">
    <location>
        <begin position="29"/>
        <end position="53"/>
    </location>
</feature>
<comment type="cofactor">
    <cofactor evidence="6">
        <name>Zn(2+)</name>
        <dbReference type="ChEBI" id="CHEBI:29105"/>
    </cofactor>
    <text evidence="6">Binds 1 zinc ion per subunit.</text>
</comment>
<dbReference type="Gene3D" id="3.30.2010.10">
    <property type="entry name" value="Metalloproteases ('zincins'), catalytic domain"/>
    <property type="match status" value="1"/>
</dbReference>
<accession>A0A9X6GCH1</accession>
<comment type="similarity">
    <text evidence="6">Belongs to the peptidase M48 family.</text>
</comment>
<evidence type="ECO:0000256" key="4">
    <source>
        <dbReference type="ARBA" id="ARBA00022833"/>
    </source>
</evidence>
<comment type="caution">
    <text evidence="9">The sequence shown here is derived from an EMBL/GenBank/DDBJ whole genome shotgun (WGS) entry which is preliminary data.</text>
</comment>
<dbReference type="Proteomes" id="UP000190641">
    <property type="component" value="Unassembled WGS sequence"/>
</dbReference>
<evidence type="ECO:0000256" key="5">
    <source>
        <dbReference type="ARBA" id="ARBA00023049"/>
    </source>
</evidence>
<name>A0A9X6GCH1_BACCE</name>
<protein>
    <recommendedName>
        <fullName evidence="8">Peptidase M48 domain-containing protein</fullName>
    </recommendedName>
</protein>
<dbReference type="GO" id="GO:0004222">
    <property type="term" value="F:metalloendopeptidase activity"/>
    <property type="evidence" value="ECO:0007669"/>
    <property type="project" value="InterPro"/>
</dbReference>
<evidence type="ECO:0000256" key="6">
    <source>
        <dbReference type="RuleBase" id="RU003983"/>
    </source>
</evidence>
<keyword evidence="7" id="KW-0472">Membrane</keyword>
<keyword evidence="3 6" id="KW-0378">Hydrolase</keyword>
<feature type="non-terminal residue" evidence="9">
    <location>
        <position position="138"/>
    </location>
</feature>
<keyword evidence="7" id="KW-0812">Transmembrane</keyword>
<keyword evidence="2" id="KW-0479">Metal-binding</keyword>
<keyword evidence="1 6" id="KW-0645">Protease</keyword>
<sequence length="138" mass="16066">MLRMVSTLLVGLIFLVKLGVIQSDINESIIHYLFNGFILLFVVLNVTPFISLLQVRAYKGEYQDEFTVLLSKTDIPKSIEVYLAQSFFSKNAATFYGWNNPIILIGQDIYKACTDQEIMFLLYHEYYHIKQKHVVINY</sequence>
<dbReference type="GO" id="GO:0046872">
    <property type="term" value="F:metal ion binding"/>
    <property type="evidence" value="ECO:0007669"/>
    <property type="project" value="UniProtKB-KW"/>
</dbReference>
<proteinExistence type="inferred from homology"/>
<evidence type="ECO:0000259" key="8">
    <source>
        <dbReference type="Pfam" id="PF01435"/>
    </source>
</evidence>
<feature type="domain" description="Peptidase M48" evidence="8">
    <location>
        <begin position="62"/>
        <end position="137"/>
    </location>
</feature>
<dbReference type="EMBL" id="MUAU01000312">
    <property type="protein sequence ID" value="OOR70922.1"/>
    <property type="molecule type" value="Genomic_DNA"/>
</dbReference>
<dbReference type="RefSeq" id="WP_254849815.1">
    <property type="nucleotide sequence ID" value="NZ_MUAU01000312.1"/>
</dbReference>
<dbReference type="InterPro" id="IPR001915">
    <property type="entry name" value="Peptidase_M48"/>
</dbReference>
<dbReference type="AlphaFoldDB" id="A0A9X6GCH1"/>
<keyword evidence="5 6" id="KW-0482">Metalloprotease</keyword>
<keyword evidence="4 6" id="KW-0862">Zinc</keyword>
<reference evidence="9 10" key="1">
    <citation type="submission" date="2017-01" db="EMBL/GenBank/DDBJ databases">
        <title>Bacillus cereus isolates.</title>
        <authorList>
            <person name="Beno S.M."/>
        </authorList>
    </citation>
    <scope>NUCLEOTIDE SEQUENCE [LARGE SCALE GENOMIC DNA]</scope>
    <source>
        <strain evidence="9 10">FSL K6-1030</strain>
    </source>
</reference>
<evidence type="ECO:0000313" key="9">
    <source>
        <dbReference type="EMBL" id="OOR70922.1"/>
    </source>
</evidence>
<dbReference type="Pfam" id="PF01435">
    <property type="entry name" value="Peptidase_M48"/>
    <property type="match status" value="1"/>
</dbReference>